<dbReference type="AlphaFoldDB" id="A0AAE1X7Z4"/>
<evidence type="ECO:0000313" key="2">
    <source>
        <dbReference type="Proteomes" id="UP001289374"/>
    </source>
</evidence>
<accession>A0AAE1X7Z4</accession>
<sequence length="134" mass="16001">MNFLSIPDSECQQKVVELSTNPTHDHESEDSELSLISTFNFIQVRRFVTFRRYNIILTRDDKEDFLCLKKGLVKEFWIKDLGYLKHFHMEMQRSRIGTFVSQHKHVLDLLKETGLLGCRPAKHHRLEKEDRKKE</sequence>
<dbReference type="EMBL" id="JACGWL010000003">
    <property type="protein sequence ID" value="KAK4406498.1"/>
    <property type="molecule type" value="Genomic_DNA"/>
</dbReference>
<reference evidence="1" key="1">
    <citation type="submission" date="2020-06" db="EMBL/GenBank/DDBJ databases">
        <authorList>
            <person name="Li T."/>
            <person name="Hu X."/>
            <person name="Zhang T."/>
            <person name="Song X."/>
            <person name="Zhang H."/>
            <person name="Dai N."/>
            <person name="Sheng W."/>
            <person name="Hou X."/>
            <person name="Wei L."/>
        </authorList>
    </citation>
    <scope>NUCLEOTIDE SEQUENCE</scope>
    <source>
        <strain evidence="1">K16</strain>
        <tissue evidence="1">Leaf</tissue>
    </source>
</reference>
<proteinExistence type="predicted"/>
<gene>
    <name evidence="1" type="ORF">Sango_0656300</name>
</gene>
<evidence type="ECO:0000313" key="1">
    <source>
        <dbReference type="EMBL" id="KAK4406498.1"/>
    </source>
</evidence>
<dbReference type="Proteomes" id="UP001289374">
    <property type="component" value="Unassembled WGS sequence"/>
</dbReference>
<name>A0AAE1X7Z4_9LAMI</name>
<reference evidence="1" key="2">
    <citation type="journal article" date="2024" name="Plant">
        <title>Genomic evolution and insights into agronomic trait innovations of Sesamum species.</title>
        <authorList>
            <person name="Miao H."/>
            <person name="Wang L."/>
            <person name="Qu L."/>
            <person name="Liu H."/>
            <person name="Sun Y."/>
            <person name="Le M."/>
            <person name="Wang Q."/>
            <person name="Wei S."/>
            <person name="Zheng Y."/>
            <person name="Lin W."/>
            <person name="Duan Y."/>
            <person name="Cao H."/>
            <person name="Xiong S."/>
            <person name="Wang X."/>
            <person name="Wei L."/>
            <person name="Li C."/>
            <person name="Ma Q."/>
            <person name="Ju M."/>
            <person name="Zhao R."/>
            <person name="Li G."/>
            <person name="Mu C."/>
            <person name="Tian Q."/>
            <person name="Mei H."/>
            <person name="Zhang T."/>
            <person name="Gao T."/>
            <person name="Zhang H."/>
        </authorList>
    </citation>
    <scope>NUCLEOTIDE SEQUENCE</scope>
    <source>
        <strain evidence="1">K16</strain>
    </source>
</reference>
<comment type="caution">
    <text evidence="1">The sequence shown here is derived from an EMBL/GenBank/DDBJ whole genome shotgun (WGS) entry which is preliminary data.</text>
</comment>
<organism evidence="1 2">
    <name type="scientific">Sesamum angolense</name>
    <dbReference type="NCBI Taxonomy" id="2727404"/>
    <lineage>
        <taxon>Eukaryota</taxon>
        <taxon>Viridiplantae</taxon>
        <taxon>Streptophyta</taxon>
        <taxon>Embryophyta</taxon>
        <taxon>Tracheophyta</taxon>
        <taxon>Spermatophyta</taxon>
        <taxon>Magnoliopsida</taxon>
        <taxon>eudicotyledons</taxon>
        <taxon>Gunneridae</taxon>
        <taxon>Pentapetalae</taxon>
        <taxon>asterids</taxon>
        <taxon>lamiids</taxon>
        <taxon>Lamiales</taxon>
        <taxon>Pedaliaceae</taxon>
        <taxon>Sesamum</taxon>
    </lineage>
</organism>
<keyword evidence="2" id="KW-1185">Reference proteome</keyword>
<protein>
    <submittedName>
        <fullName evidence="1">Uncharacterized protein</fullName>
    </submittedName>
</protein>